<name>G3J4U1_CORMM</name>
<dbReference type="GeneID" id="18162597"/>
<reference evidence="1 2" key="1">
    <citation type="journal article" date="2011" name="Genome Biol.">
        <title>Genome sequence of the insect pathogenic fungus Cordyceps militaris, a valued traditional Chinese medicine.</title>
        <authorList>
            <person name="Zheng P."/>
            <person name="Xia Y."/>
            <person name="Xiao G."/>
            <person name="Xiong C."/>
            <person name="Hu X."/>
            <person name="Zhang S."/>
            <person name="Zheng H."/>
            <person name="Huang Y."/>
            <person name="Zhou Y."/>
            <person name="Wang S."/>
            <person name="Zhao G.P."/>
            <person name="Liu X."/>
            <person name="St Leger R.J."/>
            <person name="Wang C."/>
        </authorList>
    </citation>
    <scope>NUCLEOTIDE SEQUENCE [LARGE SCALE GENOMIC DNA]</scope>
    <source>
        <strain evidence="1 2">CM01</strain>
    </source>
</reference>
<dbReference type="InParanoid" id="G3J4U1"/>
<dbReference type="EMBL" id="JH126399">
    <property type="protein sequence ID" value="EGX95908.1"/>
    <property type="molecule type" value="Genomic_DNA"/>
</dbReference>
<proteinExistence type="predicted"/>
<keyword evidence="2" id="KW-1185">Reference proteome</keyword>
<accession>G3J4U1</accession>
<organism evidence="1 2">
    <name type="scientific">Cordyceps militaris (strain CM01)</name>
    <name type="common">Caterpillar fungus</name>
    <dbReference type="NCBI Taxonomy" id="983644"/>
    <lineage>
        <taxon>Eukaryota</taxon>
        <taxon>Fungi</taxon>
        <taxon>Dikarya</taxon>
        <taxon>Ascomycota</taxon>
        <taxon>Pezizomycotina</taxon>
        <taxon>Sordariomycetes</taxon>
        <taxon>Hypocreomycetidae</taxon>
        <taxon>Hypocreales</taxon>
        <taxon>Cordycipitaceae</taxon>
        <taxon>Cordyceps</taxon>
    </lineage>
</organism>
<dbReference type="HOGENOM" id="CLU_1372144_0_0_1"/>
<gene>
    <name evidence="1" type="ORF">CCM_00562</name>
</gene>
<dbReference type="VEuPathDB" id="FungiDB:CCM_00562"/>
<evidence type="ECO:0000313" key="1">
    <source>
        <dbReference type="EMBL" id="EGX95908.1"/>
    </source>
</evidence>
<dbReference type="RefSeq" id="XP_006665785.1">
    <property type="nucleotide sequence ID" value="XM_006665722.1"/>
</dbReference>
<dbReference type="AlphaFoldDB" id="G3J4U1"/>
<protein>
    <submittedName>
        <fullName evidence="1">Uncharacterized protein</fullName>
    </submittedName>
</protein>
<evidence type="ECO:0000313" key="2">
    <source>
        <dbReference type="Proteomes" id="UP000001610"/>
    </source>
</evidence>
<dbReference type="KEGG" id="cmt:CCM_00562"/>
<dbReference type="Proteomes" id="UP000001610">
    <property type="component" value="Unassembled WGS sequence"/>
</dbReference>
<sequence length="199" mass="22232">MPPLVAPYFPLPAQRRPVPTDRLAPVFAARLPTFVAESTPPFARRFFSLTEKRRRVGPVSENTDFGPAMSRPRPLAESFGVSTEQVDKKLSKLFHTSRVHSLHGEERGVARLAHKNDPKLGMSAQYPMEPIYASSWTLPGTGLFSWGYDNACVGWLPFSRQRPKPSFYFSSVTSSFGQGWLAGCSRVAPRKWAFPALHP</sequence>